<evidence type="ECO:0000313" key="2">
    <source>
        <dbReference type="EMBL" id="GAI27859.1"/>
    </source>
</evidence>
<feature type="non-terminal residue" evidence="2">
    <location>
        <position position="1"/>
    </location>
</feature>
<accession>X1PAA9</accession>
<sequence length="48" mass="5060">ESQGYKVEEDASATGKSGGEHSFDILARRDDGLTAYTIAVDIAVGDDE</sequence>
<name>X1PAA9_9ZZZZ</name>
<dbReference type="AlphaFoldDB" id="X1PAA9"/>
<organism evidence="2">
    <name type="scientific">marine sediment metagenome</name>
    <dbReference type="NCBI Taxonomy" id="412755"/>
    <lineage>
        <taxon>unclassified sequences</taxon>
        <taxon>metagenomes</taxon>
        <taxon>ecological metagenomes</taxon>
    </lineage>
</organism>
<gene>
    <name evidence="2" type="ORF">S06H3_28315</name>
</gene>
<protein>
    <submittedName>
        <fullName evidence="2">Uncharacterized protein</fullName>
    </submittedName>
</protein>
<feature type="region of interest" description="Disordered" evidence="1">
    <location>
        <begin position="1"/>
        <end position="22"/>
    </location>
</feature>
<comment type="caution">
    <text evidence="2">The sequence shown here is derived from an EMBL/GenBank/DDBJ whole genome shotgun (WGS) entry which is preliminary data.</text>
</comment>
<reference evidence="2" key="1">
    <citation type="journal article" date="2014" name="Front. Microbiol.">
        <title>High frequency of phylogenetically diverse reductive dehalogenase-homologous genes in deep subseafloor sedimentary metagenomes.</title>
        <authorList>
            <person name="Kawai M."/>
            <person name="Futagami T."/>
            <person name="Toyoda A."/>
            <person name="Takaki Y."/>
            <person name="Nishi S."/>
            <person name="Hori S."/>
            <person name="Arai W."/>
            <person name="Tsubouchi T."/>
            <person name="Morono Y."/>
            <person name="Uchiyama I."/>
            <person name="Ito T."/>
            <person name="Fujiyama A."/>
            <person name="Inagaki F."/>
            <person name="Takami H."/>
        </authorList>
    </citation>
    <scope>NUCLEOTIDE SEQUENCE</scope>
    <source>
        <strain evidence="2">Expedition CK06-06</strain>
    </source>
</reference>
<proteinExistence type="predicted"/>
<evidence type="ECO:0000256" key="1">
    <source>
        <dbReference type="SAM" id="MobiDB-lite"/>
    </source>
</evidence>
<dbReference type="EMBL" id="BARV01016510">
    <property type="protein sequence ID" value="GAI27859.1"/>
    <property type="molecule type" value="Genomic_DNA"/>
</dbReference>